<dbReference type="InterPro" id="IPR011737">
    <property type="entry name" value="CHP02206_TP0381"/>
</dbReference>
<feature type="transmembrane region" description="Helical" evidence="1">
    <location>
        <begin position="105"/>
        <end position="123"/>
    </location>
</feature>
<feature type="transmembrane region" description="Helical" evidence="1">
    <location>
        <begin position="20"/>
        <end position="38"/>
    </location>
</feature>
<feature type="transmembrane region" description="Helical" evidence="1">
    <location>
        <begin position="135"/>
        <end position="156"/>
    </location>
</feature>
<feature type="transmembrane region" description="Helical" evidence="1">
    <location>
        <begin position="50"/>
        <end position="70"/>
    </location>
</feature>
<accession>A0A1G8ZMZ1</accession>
<sequence>MDTWFGVSSTHLFHPFSASHLLMLIIYSAGAAALLINSSRISQRPSLYRAIRWGFLIVLVLSELVYQGWAIYHHMWSFPDHMPLHLCGIASITAMLALLFQKDKLIQMTFFLAVIPAFLALVTPDIPYGYEHFRFWKFFIHHMAISWSGIFLSMAGNTNITFASMMRTFLLLIAYALFIGMIINPLTGANYLYLARPAEDTLLTLFGEGFSYYINLSTTALIVFYLLYLSMKFYRRSRQIR</sequence>
<feature type="transmembrane region" description="Helical" evidence="1">
    <location>
        <begin position="82"/>
        <end position="100"/>
    </location>
</feature>
<gene>
    <name evidence="2" type="ORF">SAMN05216243_2115</name>
</gene>
<dbReference type="RefSeq" id="WP_093213827.1">
    <property type="nucleotide sequence ID" value="NZ_FNFL01000003.1"/>
</dbReference>
<organism evidence="2 3">
    <name type="scientific">Sediminibacillus albus</name>
    <dbReference type="NCBI Taxonomy" id="407036"/>
    <lineage>
        <taxon>Bacteria</taxon>
        <taxon>Bacillati</taxon>
        <taxon>Bacillota</taxon>
        <taxon>Bacilli</taxon>
        <taxon>Bacillales</taxon>
        <taxon>Bacillaceae</taxon>
        <taxon>Sediminibacillus</taxon>
    </lineage>
</organism>
<dbReference type="STRING" id="407036.SAMN05216243_2115"/>
<dbReference type="AlphaFoldDB" id="A0A1G8ZMZ1"/>
<protein>
    <submittedName>
        <fullName evidence="2">Conserved hypothetical integral membrane protein TIGR02206</fullName>
    </submittedName>
</protein>
<proteinExistence type="predicted"/>
<reference evidence="2 3" key="1">
    <citation type="submission" date="2016-10" db="EMBL/GenBank/DDBJ databases">
        <authorList>
            <person name="de Groot N.N."/>
        </authorList>
    </citation>
    <scope>NUCLEOTIDE SEQUENCE [LARGE SCALE GENOMIC DNA]</scope>
    <source>
        <strain evidence="2 3">CGMCC 1.6502</strain>
    </source>
</reference>
<feature type="transmembrane region" description="Helical" evidence="1">
    <location>
        <begin position="168"/>
        <end position="192"/>
    </location>
</feature>
<keyword evidence="1" id="KW-0812">Transmembrane</keyword>
<evidence type="ECO:0000313" key="3">
    <source>
        <dbReference type="Proteomes" id="UP000198694"/>
    </source>
</evidence>
<feature type="transmembrane region" description="Helical" evidence="1">
    <location>
        <begin position="212"/>
        <end position="231"/>
    </location>
</feature>
<name>A0A1G8ZMZ1_9BACI</name>
<keyword evidence="3" id="KW-1185">Reference proteome</keyword>
<evidence type="ECO:0000256" key="1">
    <source>
        <dbReference type="SAM" id="Phobius"/>
    </source>
</evidence>
<dbReference type="EMBL" id="FNFL01000003">
    <property type="protein sequence ID" value="SDK16397.1"/>
    <property type="molecule type" value="Genomic_DNA"/>
</dbReference>
<keyword evidence="1" id="KW-0472">Membrane</keyword>
<keyword evidence="1" id="KW-1133">Transmembrane helix</keyword>
<dbReference type="Proteomes" id="UP000198694">
    <property type="component" value="Unassembled WGS sequence"/>
</dbReference>
<dbReference type="Pfam" id="PF14808">
    <property type="entry name" value="TMEM164"/>
    <property type="match status" value="1"/>
</dbReference>
<dbReference type="OrthoDB" id="9813172at2"/>
<evidence type="ECO:0000313" key="2">
    <source>
        <dbReference type="EMBL" id="SDK16397.1"/>
    </source>
</evidence>
<dbReference type="NCBIfam" id="TIGR02206">
    <property type="entry name" value="intg_mem_TP0381"/>
    <property type="match status" value="1"/>
</dbReference>